<dbReference type="Proteomes" id="UP000230959">
    <property type="component" value="Unassembled WGS sequence"/>
</dbReference>
<keyword evidence="1" id="KW-1133">Transmembrane helix</keyword>
<dbReference type="Gene3D" id="3.90.190.20">
    <property type="entry name" value="Mur ligase, C-terminal domain"/>
    <property type="match status" value="1"/>
</dbReference>
<feature type="transmembrane region" description="Helical" evidence="1">
    <location>
        <begin position="21"/>
        <end position="38"/>
    </location>
</feature>
<evidence type="ECO:0000313" key="5">
    <source>
        <dbReference type="Proteomes" id="UP000230959"/>
    </source>
</evidence>
<evidence type="ECO:0000259" key="3">
    <source>
        <dbReference type="Pfam" id="PF08245"/>
    </source>
</evidence>
<dbReference type="Pfam" id="PF02875">
    <property type="entry name" value="Mur_ligase_C"/>
    <property type="match status" value="1"/>
</dbReference>
<dbReference type="SUPFAM" id="SSF53244">
    <property type="entry name" value="MurD-like peptide ligases, peptide-binding domain"/>
    <property type="match status" value="1"/>
</dbReference>
<dbReference type="InterPro" id="IPR036615">
    <property type="entry name" value="Mur_ligase_C_dom_sf"/>
</dbReference>
<evidence type="ECO:0000259" key="2">
    <source>
        <dbReference type="Pfam" id="PF02875"/>
    </source>
</evidence>
<gene>
    <name evidence="4" type="ORF">COV02_02665</name>
</gene>
<dbReference type="GO" id="GO:0016881">
    <property type="term" value="F:acid-amino acid ligase activity"/>
    <property type="evidence" value="ECO:0007669"/>
    <property type="project" value="InterPro"/>
</dbReference>
<feature type="domain" description="Mur ligase central" evidence="3">
    <location>
        <begin position="49"/>
        <end position="207"/>
    </location>
</feature>
<comment type="caution">
    <text evidence="4">The sequence shown here is derived from an EMBL/GenBank/DDBJ whole genome shotgun (WGS) entry which is preliminary data.</text>
</comment>
<dbReference type="InterPro" id="IPR036565">
    <property type="entry name" value="Mur-like_cat_sf"/>
</dbReference>
<dbReference type="InterPro" id="IPR004101">
    <property type="entry name" value="Mur_ligase_C"/>
</dbReference>
<dbReference type="GO" id="GO:0005524">
    <property type="term" value="F:ATP binding"/>
    <property type="evidence" value="ECO:0007669"/>
    <property type="project" value="InterPro"/>
</dbReference>
<dbReference type="InterPro" id="IPR013221">
    <property type="entry name" value="Mur_ligase_cen"/>
</dbReference>
<dbReference type="PANTHER" id="PTHR23135">
    <property type="entry name" value="MUR LIGASE FAMILY MEMBER"/>
    <property type="match status" value="1"/>
</dbReference>
<proteinExistence type="predicted"/>
<dbReference type="EMBL" id="PFER01000039">
    <property type="protein sequence ID" value="PJE73430.1"/>
    <property type="molecule type" value="Genomic_DNA"/>
</dbReference>
<dbReference type="SUPFAM" id="SSF53623">
    <property type="entry name" value="MurD-like peptide ligases, catalytic domain"/>
    <property type="match status" value="1"/>
</dbReference>
<keyword evidence="1" id="KW-0812">Transmembrane</keyword>
<reference evidence="5" key="1">
    <citation type="submission" date="2017-09" db="EMBL/GenBank/DDBJ databases">
        <title>Depth-based differentiation of microbial function through sediment-hosted aquifers and enrichment of novel symbionts in the deep terrestrial subsurface.</title>
        <authorList>
            <person name="Probst A.J."/>
            <person name="Ladd B."/>
            <person name="Jarett J.K."/>
            <person name="Geller-Mcgrath D.E."/>
            <person name="Sieber C.M.K."/>
            <person name="Emerson J.B."/>
            <person name="Anantharaman K."/>
            <person name="Thomas B.C."/>
            <person name="Malmstrom R."/>
            <person name="Stieglmeier M."/>
            <person name="Klingl A."/>
            <person name="Woyke T."/>
            <person name="Ryan C.M."/>
            <person name="Banfield J.F."/>
        </authorList>
    </citation>
    <scope>NUCLEOTIDE SEQUENCE [LARGE SCALE GENOMIC DNA]</scope>
</reference>
<dbReference type="Gene3D" id="3.40.1190.10">
    <property type="entry name" value="Mur-like, catalytic domain"/>
    <property type="match status" value="1"/>
</dbReference>
<accession>A0A2M8LA01</accession>
<evidence type="ECO:0000313" key="4">
    <source>
        <dbReference type="EMBL" id="PJE73430.1"/>
    </source>
</evidence>
<dbReference type="AlphaFoldDB" id="A0A2M8LA01"/>
<evidence type="ECO:0000256" key="1">
    <source>
        <dbReference type="SAM" id="Phobius"/>
    </source>
</evidence>
<organism evidence="4 5">
    <name type="scientific">Candidatus Terrybacteria bacterium CG10_big_fil_rev_8_21_14_0_10_41_10</name>
    <dbReference type="NCBI Taxonomy" id="1975026"/>
    <lineage>
        <taxon>Bacteria</taxon>
        <taxon>Candidatus Terryibacteriota</taxon>
    </lineage>
</organism>
<protein>
    <recommendedName>
        <fullName evidence="6">UDP-N-acetylmuramoyl-L-alanyl-D-glutamate--2, 6-diaminopimelate ligase</fullName>
    </recommendedName>
</protein>
<dbReference type="Pfam" id="PF08245">
    <property type="entry name" value="Mur_ligase_M"/>
    <property type="match status" value="1"/>
</dbReference>
<name>A0A2M8LA01_9BACT</name>
<keyword evidence="1" id="KW-0472">Membrane</keyword>
<sequence>METLLKFGRKVIPKKIFKAGQPVYHFILAFLAALIYGFPSRKIKIIGATGTKGKTTVAELVNAILEEAGYKTAILGTLRFKIGDKDERNLFKMTMPGRLFVQKFLRKAVRDKCDYAIVEMTSEGAKQFRQRFISMDALIFTNLAPEHIESHGSYEKYKQAKLSIARTLARSSKRPRVLVVNKDDKEAESFLSVSADKKLVYSLSDTKGYRAPYLIGEFNIYNALAAATVAEGLGVSREVIQKALDKFKGVRGRMENVNEEGAFPVYIDYAHTPDSLEAAYKSLTSRHELVCVLGNTGGGRDTWKRKVMGEIADKYCAEIILTNEDPYDEDPFKIVNEMSEGVTGKRAKIIMDRQEAIREAIKITKLAKNNSQNPAVIVTGKGTDPYIMGPNGAKEPWDDATVAREELNVELLAE</sequence>
<feature type="domain" description="Mur ligase C-terminal" evidence="2">
    <location>
        <begin position="252"/>
        <end position="382"/>
    </location>
</feature>
<dbReference type="PANTHER" id="PTHR23135:SF4">
    <property type="entry name" value="UDP-N-ACETYLMURAMOYL-L-ALANYL-D-GLUTAMATE--2,6-DIAMINOPIMELATE LIGASE MURE HOMOLOG, CHLOROPLASTIC"/>
    <property type="match status" value="1"/>
</dbReference>
<evidence type="ECO:0008006" key="6">
    <source>
        <dbReference type="Google" id="ProtNLM"/>
    </source>
</evidence>